<gene>
    <name evidence="1" type="ORF">MPLDJ20_340013</name>
</gene>
<sequence>MMSDEFQFSSVVKRKGEGVNAESTYAYNLVTDGDSCYAFNRRLRLAADTDEVVILGRSKERSDARSP</sequence>
<proteinExistence type="predicted"/>
<reference evidence="1 2" key="1">
    <citation type="submission" date="2014-08" db="EMBL/GenBank/DDBJ databases">
        <authorList>
            <person name="Moulin Lionel"/>
        </authorList>
    </citation>
    <scope>NUCLEOTIDE SEQUENCE [LARGE SCALE GENOMIC DNA]</scope>
</reference>
<evidence type="ECO:0000313" key="1">
    <source>
        <dbReference type="EMBL" id="CDX41517.1"/>
    </source>
</evidence>
<organism evidence="1 2">
    <name type="scientific">Mesorhizobium plurifarium</name>
    <dbReference type="NCBI Taxonomy" id="69974"/>
    <lineage>
        <taxon>Bacteria</taxon>
        <taxon>Pseudomonadati</taxon>
        <taxon>Pseudomonadota</taxon>
        <taxon>Alphaproteobacteria</taxon>
        <taxon>Hyphomicrobiales</taxon>
        <taxon>Phyllobacteriaceae</taxon>
        <taxon>Mesorhizobium</taxon>
    </lineage>
</organism>
<accession>A0A090GNY5</accession>
<dbReference type="Proteomes" id="UP000046373">
    <property type="component" value="Unassembled WGS sequence"/>
</dbReference>
<dbReference type="AlphaFoldDB" id="A0A090GNY5"/>
<protein>
    <submittedName>
        <fullName evidence="1">Uncharacterized protein</fullName>
    </submittedName>
</protein>
<dbReference type="EMBL" id="CCNB01000028">
    <property type="protein sequence ID" value="CDX41517.1"/>
    <property type="molecule type" value="Genomic_DNA"/>
</dbReference>
<name>A0A090GNY5_MESPL</name>
<evidence type="ECO:0000313" key="2">
    <source>
        <dbReference type="Proteomes" id="UP000046373"/>
    </source>
</evidence>